<organism evidence="1 2">
    <name type="scientific">Tanacetum coccineum</name>
    <dbReference type="NCBI Taxonomy" id="301880"/>
    <lineage>
        <taxon>Eukaryota</taxon>
        <taxon>Viridiplantae</taxon>
        <taxon>Streptophyta</taxon>
        <taxon>Embryophyta</taxon>
        <taxon>Tracheophyta</taxon>
        <taxon>Spermatophyta</taxon>
        <taxon>Magnoliopsida</taxon>
        <taxon>eudicotyledons</taxon>
        <taxon>Gunneridae</taxon>
        <taxon>Pentapetalae</taxon>
        <taxon>asterids</taxon>
        <taxon>campanulids</taxon>
        <taxon>Asterales</taxon>
        <taxon>Asteraceae</taxon>
        <taxon>Asteroideae</taxon>
        <taxon>Anthemideae</taxon>
        <taxon>Anthemidinae</taxon>
        <taxon>Tanacetum</taxon>
    </lineage>
</organism>
<comment type="caution">
    <text evidence="1">The sequence shown here is derived from an EMBL/GenBank/DDBJ whole genome shotgun (WGS) entry which is preliminary data.</text>
</comment>
<accession>A0ABQ5HDT0</accession>
<gene>
    <name evidence="1" type="ORF">Tco_1067446</name>
</gene>
<dbReference type="EMBL" id="BQNB010019478">
    <property type="protein sequence ID" value="GJT85729.1"/>
    <property type="molecule type" value="Genomic_DNA"/>
</dbReference>
<sequence>MELNGNMGIMLTKDKLASEQSQQGASNDVLNIRVILHSIHSDDENPSSANIKQALWPVLMEPECESGQDEAFQGRLFNSFEDKGKCEHVGLKVTSPQEGKRLQDYEEMMYD</sequence>
<dbReference type="Proteomes" id="UP001151760">
    <property type="component" value="Unassembled WGS sequence"/>
</dbReference>
<evidence type="ECO:0000313" key="1">
    <source>
        <dbReference type="EMBL" id="GJT85729.1"/>
    </source>
</evidence>
<reference evidence="1" key="1">
    <citation type="journal article" date="2022" name="Int. J. Mol. Sci.">
        <title>Draft Genome of Tanacetum Coccineum: Genomic Comparison of Closely Related Tanacetum-Family Plants.</title>
        <authorList>
            <person name="Yamashiro T."/>
            <person name="Shiraishi A."/>
            <person name="Nakayama K."/>
            <person name="Satake H."/>
        </authorList>
    </citation>
    <scope>NUCLEOTIDE SEQUENCE</scope>
</reference>
<keyword evidence="2" id="KW-1185">Reference proteome</keyword>
<protein>
    <submittedName>
        <fullName evidence="1">Uncharacterized protein</fullName>
    </submittedName>
</protein>
<name>A0ABQ5HDT0_9ASTR</name>
<evidence type="ECO:0000313" key="2">
    <source>
        <dbReference type="Proteomes" id="UP001151760"/>
    </source>
</evidence>
<proteinExistence type="predicted"/>
<reference evidence="1" key="2">
    <citation type="submission" date="2022-01" db="EMBL/GenBank/DDBJ databases">
        <authorList>
            <person name="Yamashiro T."/>
            <person name="Shiraishi A."/>
            <person name="Satake H."/>
            <person name="Nakayama K."/>
        </authorList>
    </citation>
    <scope>NUCLEOTIDE SEQUENCE</scope>
</reference>